<feature type="transmembrane region" description="Helical" evidence="8">
    <location>
        <begin position="7"/>
        <end position="27"/>
    </location>
</feature>
<evidence type="ECO:0000256" key="4">
    <source>
        <dbReference type="ARBA" id="ARBA00022544"/>
    </source>
</evidence>
<dbReference type="RefSeq" id="WP_341418443.1">
    <property type="nucleotide sequence ID" value="NZ_JBBPCC010000020.1"/>
</dbReference>
<evidence type="ECO:0000256" key="7">
    <source>
        <dbReference type="ARBA" id="ARBA00023136"/>
    </source>
</evidence>
<feature type="transmembrane region" description="Helical" evidence="8">
    <location>
        <begin position="173"/>
        <end position="195"/>
    </location>
</feature>
<dbReference type="NCBIfam" id="TIGR00912">
    <property type="entry name" value="2A0309"/>
    <property type="match status" value="1"/>
</dbReference>
<keyword evidence="7 8" id="KW-0472">Membrane</keyword>
<protein>
    <submittedName>
        <fullName evidence="9">Endospore germination permease</fullName>
    </submittedName>
</protein>
<name>A0ABU9DRH7_9BACL</name>
<evidence type="ECO:0000256" key="2">
    <source>
        <dbReference type="ARBA" id="ARBA00007998"/>
    </source>
</evidence>
<sequence>MGQAVMIIMTFVGLMNHVLIIPVMLDAARRDAWVSALVSVLPYMLWIAMLAYIVRSSGQKPMAAWIRSQGGRASDLIIRILLGGYLLIVMLITLKDTIFWAKDSYLPETPTVVLCLLLCLLCFFAARSGFMAIAVITGILLPIIVLLGFFVGIGNAPNKDYSFLFPIFEHGYIPMLQGCVPALAGFGELTLFLFIQHHVSTRVRFVHLALTGLILVGLTLGPVTGAIAEFGTNEAIKQRYPVFEQWKLLIIAHNIERLDFLSIYQWYAGAFVRISTSLCIFAEWTGMTRSTRRKDIGMLAVLSVLSVSALYPFTDNAFYLWLKNQYFWGALGLLILITIWLYVLARLSKRKEGRV</sequence>
<organism evidence="9 10">
    <name type="scientific">Paenibacillus filicis</name>
    <dbReference type="NCBI Taxonomy" id="669464"/>
    <lineage>
        <taxon>Bacteria</taxon>
        <taxon>Bacillati</taxon>
        <taxon>Bacillota</taxon>
        <taxon>Bacilli</taxon>
        <taxon>Bacillales</taxon>
        <taxon>Paenibacillaceae</taxon>
        <taxon>Paenibacillus</taxon>
    </lineage>
</organism>
<feature type="transmembrane region" description="Helical" evidence="8">
    <location>
        <begin position="76"/>
        <end position="94"/>
    </location>
</feature>
<feature type="transmembrane region" description="Helical" evidence="8">
    <location>
        <begin position="109"/>
        <end position="126"/>
    </location>
</feature>
<keyword evidence="5 8" id="KW-0812">Transmembrane</keyword>
<keyword evidence="3" id="KW-0813">Transport</keyword>
<comment type="caution">
    <text evidence="9">The sequence shown here is derived from an EMBL/GenBank/DDBJ whole genome shotgun (WGS) entry which is preliminary data.</text>
</comment>
<accession>A0ABU9DRH7</accession>
<dbReference type="InterPro" id="IPR004761">
    <property type="entry name" value="Spore_GerAB"/>
</dbReference>
<reference evidence="9 10" key="1">
    <citation type="submission" date="2024-04" db="EMBL/GenBank/DDBJ databases">
        <title>draft genome sequnece of Paenibacillus filicis.</title>
        <authorList>
            <person name="Kim D.-U."/>
        </authorList>
    </citation>
    <scope>NUCLEOTIDE SEQUENCE [LARGE SCALE GENOMIC DNA]</scope>
    <source>
        <strain evidence="9 10">KACC14197</strain>
    </source>
</reference>
<evidence type="ECO:0000256" key="5">
    <source>
        <dbReference type="ARBA" id="ARBA00022692"/>
    </source>
</evidence>
<dbReference type="Pfam" id="PF03845">
    <property type="entry name" value="Spore_permease"/>
    <property type="match status" value="1"/>
</dbReference>
<dbReference type="PANTHER" id="PTHR34975:SF2">
    <property type="entry name" value="SPORE GERMINATION PROTEIN A2"/>
    <property type="match status" value="1"/>
</dbReference>
<evidence type="ECO:0000256" key="3">
    <source>
        <dbReference type="ARBA" id="ARBA00022448"/>
    </source>
</evidence>
<keyword evidence="4" id="KW-0309">Germination</keyword>
<feature type="transmembrane region" description="Helical" evidence="8">
    <location>
        <begin position="207"/>
        <end position="228"/>
    </location>
</feature>
<keyword evidence="10" id="KW-1185">Reference proteome</keyword>
<evidence type="ECO:0000256" key="8">
    <source>
        <dbReference type="SAM" id="Phobius"/>
    </source>
</evidence>
<feature type="transmembrane region" description="Helical" evidence="8">
    <location>
        <begin position="133"/>
        <end position="153"/>
    </location>
</feature>
<proteinExistence type="inferred from homology"/>
<evidence type="ECO:0000313" key="9">
    <source>
        <dbReference type="EMBL" id="MEK8131309.1"/>
    </source>
</evidence>
<feature type="transmembrane region" description="Helical" evidence="8">
    <location>
        <begin position="296"/>
        <end position="314"/>
    </location>
</feature>
<feature type="transmembrane region" description="Helical" evidence="8">
    <location>
        <begin position="264"/>
        <end position="284"/>
    </location>
</feature>
<dbReference type="Proteomes" id="UP001469365">
    <property type="component" value="Unassembled WGS sequence"/>
</dbReference>
<evidence type="ECO:0000313" key="10">
    <source>
        <dbReference type="Proteomes" id="UP001469365"/>
    </source>
</evidence>
<evidence type="ECO:0000256" key="6">
    <source>
        <dbReference type="ARBA" id="ARBA00022989"/>
    </source>
</evidence>
<gene>
    <name evidence="9" type="ORF">WMW72_25710</name>
</gene>
<comment type="similarity">
    <text evidence="2">Belongs to the amino acid-polyamine-organocation (APC) superfamily. Spore germination protein (SGP) (TC 2.A.3.9) family.</text>
</comment>
<dbReference type="EMBL" id="JBBPCC010000020">
    <property type="protein sequence ID" value="MEK8131309.1"/>
    <property type="molecule type" value="Genomic_DNA"/>
</dbReference>
<dbReference type="PANTHER" id="PTHR34975">
    <property type="entry name" value="SPORE GERMINATION PROTEIN A2"/>
    <property type="match status" value="1"/>
</dbReference>
<comment type="subcellular location">
    <subcellularLocation>
        <location evidence="1">Membrane</location>
        <topology evidence="1">Multi-pass membrane protein</topology>
    </subcellularLocation>
</comment>
<keyword evidence="6 8" id="KW-1133">Transmembrane helix</keyword>
<evidence type="ECO:0000256" key="1">
    <source>
        <dbReference type="ARBA" id="ARBA00004141"/>
    </source>
</evidence>
<feature type="transmembrane region" description="Helical" evidence="8">
    <location>
        <begin position="33"/>
        <end position="55"/>
    </location>
</feature>
<feature type="transmembrane region" description="Helical" evidence="8">
    <location>
        <begin position="326"/>
        <end position="345"/>
    </location>
</feature>